<keyword evidence="9" id="KW-0472">Membrane</keyword>
<evidence type="ECO:0000256" key="4">
    <source>
        <dbReference type="ARBA" id="ARBA00022692"/>
    </source>
</evidence>
<keyword evidence="7" id="KW-1133">Transmembrane helix</keyword>
<dbReference type="AlphaFoldDB" id="A0A060T8K7"/>
<dbReference type="SUPFAM" id="SSF47157">
    <property type="entry name" value="Mitochondrial import receptor subunit Tom20"/>
    <property type="match status" value="1"/>
</dbReference>
<keyword evidence="6" id="KW-0653">Protein transport</keyword>
<reference evidence="10" key="2">
    <citation type="submission" date="2014-06" db="EMBL/GenBank/DDBJ databases">
        <title>The complete genome of Blastobotrys (Arxula) adeninivorans LS3 - a yeast of biotechnological interest.</title>
        <authorList>
            <person name="Kunze G."/>
            <person name="Gaillardin C."/>
            <person name="Czernicka M."/>
            <person name="Durrens P."/>
            <person name="Martin T."/>
            <person name="Boer E."/>
            <person name="Gabaldon T."/>
            <person name="Cruz J."/>
            <person name="Talla E."/>
            <person name="Marck C."/>
            <person name="Goffeau A."/>
            <person name="Barbe V."/>
            <person name="Baret P."/>
            <person name="Baronian K."/>
            <person name="Beier S."/>
            <person name="Bleykasten C."/>
            <person name="Bode R."/>
            <person name="Casaregola S."/>
            <person name="Despons L."/>
            <person name="Fairhead C."/>
            <person name="Giersberg M."/>
            <person name="Gierski P."/>
            <person name="Hahnel U."/>
            <person name="Hartmann A."/>
            <person name="Jankowska D."/>
            <person name="Jubin C."/>
            <person name="Jung P."/>
            <person name="Lafontaine I."/>
            <person name="Leh-Louis V."/>
            <person name="Lemaire M."/>
            <person name="Marcet-Houben M."/>
            <person name="Mascher M."/>
            <person name="Morel G."/>
            <person name="Richard G.-F."/>
            <person name="Riechen J."/>
            <person name="Sacerdot C."/>
            <person name="Sarkar A."/>
            <person name="Savel G."/>
            <person name="Schacherer J."/>
            <person name="Sherman D."/>
            <person name="Straub M.-L."/>
            <person name="Stein N."/>
            <person name="Thierry A."/>
            <person name="Trautwein-Schult A."/>
            <person name="Westhof E."/>
            <person name="Worch S."/>
            <person name="Dujon B."/>
            <person name="Souciet J.-L."/>
            <person name="Wincker P."/>
            <person name="Scholz U."/>
            <person name="Neuveglise N."/>
        </authorList>
    </citation>
    <scope>NUCLEOTIDE SEQUENCE</scope>
    <source>
        <strain evidence="10">LS3</strain>
    </source>
</reference>
<evidence type="ECO:0000256" key="2">
    <source>
        <dbReference type="ARBA" id="ARBA00005792"/>
    </source>
</evidence>
<gene>
    <name evidence="10" type="ORF">GNLVRS02_ARAD1C29524g</name>
</gene>
<evidence type="ECO:0000256" key="6">
    <source>
        <dbReference type="ARBA" id="ARBA00022927"/>
    </source>
</evidence>
<accession>A0A060T8K7</accession>
<sequence>MIASPMPESLKDKEKFFVEEVSRADELHNKPGEQNQVEAAIAFYRALSVYPSPTDLLKIYDQSIKQPVLDMLRMLIVMEPPPSLVAALGAAATAGAAGAAGAEAAGGEDVE</sequence>
<evidence type="ECO:0000256" key="9">
    <source>
        <dbReference type="ARBA" id="ARBA00023136"/>
    </source>
</evidence>
<evidence type="ECO:0000256" key="7">
    <source>
        <dbReference type="ARBA" id="ARBA00022989"/>
    </source>
</evidence>
<dbReference type="GO" id="GO:0005742">
    <property type="term" value="C:mitochondrial outer membrane translocase complex"/>
    <property type="evidence" value="ECO:0007669"/>
    <property type="project" value="InterPro"/>
</dbReference>
<keyword evidence="5" id="KW-1000">Mitochondrion outer membrane</keyword>
<dbReference type="InterPro" id="IPR002056">
    <property type="entry name" value="MAS20"/>
</dbReference>
<evidence type="ECO:0000256" key="8">
    <source>
        <dbReference type="ARBA" id="ARBA00023128"/>
    </source>
</evidence>
<evidence type="ECO:0000256" key="1">
    <source>
        <dbReference type="ARBA" id="ARBA00004572"/>
    </source>
</evidence>
<keyword evidence="3" id="KW-0813">Transport</keyword>
<dbReference type="PRINTS" id="PR00351">
    <property type="entry name" value="OM20RECEPTOR"/>
</dbReference>
<proteinExistence type="inferred from homology"/>
<dbReference type="GO" id="GO:0030943">
    <property type="term" value="F:mitochondrion targeting sequence binding"/>
    <property type="evidence" value="ECO:0007669"/>
    <property type="project" value="TreeGrafter"/>
</dbReference>
<reference evidence="10" key="1">
    <citation type="submission" date="2014-02" db="EMBL/GenBank/DDBJ databases">
        <authorList>
            <person name="Genoscope - CEA"/>
        </authorList>
    </citation>
    <scope>NUCLEOTIDE SEQUENCE</scope>
    <source>
        <strain evidence="10">LS3</strain>
    </source>
</reference>
<organism evidence="10">
    <name type="scientific">Blastobotrys adeninivorans</name>
    <name type="common">Yeast</name>
    <name type="synonym">Arxula adeninivorans</name>
    <dbReference type="NCBI Taxonomy" id="409370"/>
    <lineage>
        <taxon>Eukaryota</taxon>
        <taxon>Fungi</taxon>
        <taxon>Dikarya</taxon>
        <taxon>Ascomycota</taxon>
        <taxon>Saccharomycotina</taxon>
        <taxon>Dipodascomycetes</taxon>
        <taxon>Dipodascales</taxon>
        <taxon>Trichomonascaceae</taxon>
        <taxon>Blastobotrys</taxon>
    </lineage>
</organism>
<keyword evidence="4" id="KW-0812">Transmembrane</keyword>
<dbReference type="GO" id="GO:0006886">
    <property type="term" value="P:intracellular protein transport"/>
    <property type="evidence" value="ECO:0007669"/>
    <property type="project" value="InterPro"/>
</dbReference>
<dbReference type="EMBL" id="HG937693">
    <property type="protein sequence ID" value="CDP35182.1"/>
    <property type="molecule type" value="Genomic_DNA"/>
</dbReference>
<dbReference type="InterPro" id="IPR023392">
    <property type="entry name" value="Tom20_dom_sf"/>
</dbReference>
<evidence type="ECO:0000256" key="5">
    <source>
        <dbReference type="ARBA" id="ARBA00022787"/>
    </source>
</evidence>
<protein>
    <submittedName>
        <fullName evidence="10">ARAD1C29524p</fullName>
    </submittedName>
</protein>
<name>A0A060T8K7_BLAAD</name>
<dbReference type="Pfam" id="PF02064">
    <property type="entry name" value="MAS20"/>
    <property type="match status" value="1"/>
</dbReference>
<dbReference type="GO" id="GO:0016031">
    <property type="term" value="P:tRNA import into mitochondrion"/>
    <property type="evidence" value="ECO:0007669"/>
    <property type="project" value="TreeGrafter"/>
</dbReference>
<dbReference type="PANTHER" id="PTHR12430">
    <property type="entry name" value="MITOCHONDRIAL IMPORT RECEPTOR SUBUNIT TOM20"/>
    <property type="match status" value="1"/>
</dbReference>
<dbReference type="GO" id="GO:0030150">
    <property type="term" value="P:protein import into mitochondrial matrix"/>
    <property type="evidence" value="ECO:0007669"/>
    <property type="project" value="TreeGrafter"/>
</dbReference>
<dbReference type="PANTHER" id="PTHR12430:SF0">
    <property type="entry name" value="TRANSLOCASE OF OUTER MITOCHONDRIAL MEMBRANE 20"/>
    <property type="match status" value="1"/>
</dbReference>
<dbReference type="Gene3D" id="1.20.960.10">
    <property type="entry name" value="Mitochondrial outer membrane translocase complex, subunit Tom20 domain"/>
    <property type="match status" value="1"/>
</dbReference>
<evidence type="ECO:0000313" key="10">
    <source>
        <dbReference type="EMBL" id="CDP35182.1"/>
    </source>
</evidence>
<dbReference type="GO" id="GO:0008320">
    <property type="term" value="F:protein transmembrane transporter activity"/>
    <property type="evidence" value="ECO:0007669"/>
    <property type="project" value="TreeGrafter"/>
</dbReference>
<evidence type="ECO:0000256" key="3">
    <source>
        <dbReference type="ARBA" id="ARBA00022448"/>
    </source>
</evidence>
<dbReference type="PhylomeDB" id="A0A060T8K7"/>
<comment type="subcellular location">
    <subcellularLocation>
        <location evidence="1">Mitochondrion outer membrane</location>
        <topology evidence="1">Single-pass membrane protein</topology>
    </subcellularLocation>
</comment>
<keyword evidence="8" id="KW-0496">Mitochondrion</keyword>
<comment type="similarity">
    <text evidence="2">Belongs to the Tom20 family.</text>
</comment>
<dbReference type="GO" id="GO:0006605">
    <property type="term" value="P:protein targeting"/>
    <property type="evidence" value="ECO:0007669"/>
    <property type="project" value="InterPro"/>
</dbReference>
<dbReference type="PIRSF" id="PIRSF037707">
    <property type="entry name" value="MAS20_rcpt"/>
    <property type="match status" value="1"/>
</dbReference>